<dbReference type="PANTHER" id="PTHR30273">
    <property type="entry name" value="PERIPLASMIC SIGNAL SENSOR AND SIGMA FACTOR ACTIVATOR FECR-RELATED"/>
    <property type="match status" value="1"/>
</dbReference>
<keyword evidence="1" id="KW-0812">Transmembrane</keyword>
<organism evidence="4 5">
    <name type="scientific">Mucilaginibacter sabulilitoris</name>
    <dbReference type="NCBI Taxonomy" id="1173583"/>
    <lineage>
        <taxon>Bacteria</taxon>
        <taxon>Pseudomonadati</taxon>
        <taxon>Bacteroidota</taxon>
        <taxon>Sphingobacteriia</taxon>
        <taxon>Sphingobacteriales</taxon>
        <taxon>Sphingobacteriaceae</taxon>
        <taxon>Mucilaginibacter</taxon>
    </lineage>
</organism>
<dbReference type="EMBL" id="CP139558">
    <property type="protein sequence ID" value="WPU92784.1"/>
    <property type="molecule type" value="Genomic_DNA"/>
</dbReference>
<dbReference type="Gene3D" id="3.55.50.30">
    <property type="match status" value="1"/>
</dbReference>
<gene>
    <name evidence="4" type="ORF">SNE25_26010</name>
</gene>
<reference evidence="4 5" key="1">
    <citation type="submission" date="2023-11" db="EMBL/GenBank/DDBJ databases">
        <title>Analysis of the Genomes of Mucilaginibacter gossypii cycad 4 and M. sabulilitoris SNA2: microbes with the potential for plant growth promotion.</title>
        <authorList>
            <person name="Hirsch A.M."/>
            <person name="Humm E."/>
            <person name="Rubbi M."/>
            <person name="Del Vecchio G."/>
            <person name="Ha S.M."/>
            <person name="Pellegrini M."/>
            <person name="Gunsalus R.P."/>
        </authorList>
    </citation>
    <scope>NUCLEOTIDE SEQUENCE [LARGE SCALE GENOMIC DNA]</scope>
    <source>
        <strain evidence="4 5">SNA2</strain>
    </source>
</reference>
<evidence type="ECO:0000313" key="4">
    <source>
        <dbReference type="EMBL" id="WPU92784.1"/>
    </source>
</evidence>
<keyword evidence="1" id="KW-1133">Transmembrane helix</keyword>
<keyword evidence="1" id="KW-0472">Membrane</keyword>
<evidence type="ECO:0000313" key="5">
    <source>
        <dbReference type="Proteomes" id="UP001324380"/>
    </source>
</evidence>
<dbReference type="Pfam" id="PF04773">
    <property type="entry name" value="FecR"/>
    <property type="match status" value="1"/>
</dbReference>
<proteinExistence type="predicted"/>
<protein>
    <submittedName>
        <fullName evidence="4">FecR family protein</fullName>
    </submittedName>
</protein>
<dbReference type="PANTHER" id="PTHR30273:SF2">
    <property type="entry name" value="PROTEIN FECR"/>
    <property type="match status" value="1"/>
</dbReference>
<feature type="domain" description="FecR protein" evidence="2">
    <location>
        <begin position="145"/>
        <end position="233"/>
    </location>
</feature>
<dbReference type="PIRSF" id="PIRSF018266">
    <property type="entry name" value="FecR"/>
    <property type="match status" value="1"/>
</dbReference>
<feature type="transmembrane region" description="Helical" evidence="1">
    <location>
        <begin position="98"/>
        <end position="117"/>
    </location>
</feature>
<dbReference type="Pfam" id="PF16344">
    <property type="entry name" value="FecR_C"/>
    <property type="match status" value="1"/>
</dbReference>
<sequence>MDKYEDYTIEDFLSDEPFMTWVLTPDPAQEKFWNNWLTEHPEKQALASRAKNILLSLHPLPAATPLSADELAVIVHNIRQNIIPAKQKPLIISLISSTWFRVAAVLLIVLSFTFIIFKNKNTQSLLPAAVQYTSAVVNYVNRDQQAKFIKLSDGSLVILKPNSSLSYPQRFTGARREVKLVGEAFFEVHKNPQQPFLVYTHNMITRVLGTSFTVRAFPGEAKFKVIVNTGRVEVYERNKQDLTVSSVVLIPNQQATFTRKQSHLFKDTVTVPLMLSQKIATRVFSFNNAPLADIIGKLEEAYHVHINYDQAKFSGATVTASLSRLPLDEKIKMICKAIGAQCDFDNGTITIK</sequence>
<evidence type="ECO:0000259" key="3">
    <source>
        <dbReference type="Pfam" id="PF16344"/>
    </source>
</evidence>
<dbReference type="InterPro" id="IPR032508">
    <property type="entry name" value="FecR_C"/>
</dbReference>
<dbReference type="Gene3D" id="2.60.120.1440">
    <property type="match status" value="1"/>
</dbReference>
<evidence type="ECO:0000259" key="2">
    <source>
        <dbReference type="Pfam" id="PF04773"/>
    </source>
</evidence>
<dbReference type="InterPro" id="IPR006860">
    <property type="entry name" value="FecR"/>
</dbReference>
<dbReference type="RefSeq" id="WP_321561944.1">
    <property type="nucleotide sequence ID" value="NZ_CP139558.1"/>
</dbReference>
<name>A0ABZ0TJ15_9SPHI</name>
<dbReference type="Proteomes" id="UP001324380">
    <property type="component" value="Chromosome"/>
</dbReference>
<feature type="domain" description="Protein FecR C-terminal" evidence="3">
    <location>
        <begin position="284"/>
        <end position="351"/>
    </location>
</feature>
<dbReference type="InterPro" id="IPR012373">
    <property type="entry name" value="Ferrdict_sens_TM"/>
</dbReference>
<accession>A0ABZ0TJ15</accession>
<evidence type="ECO:0000256" key="1">
    <source>
        <dbReference type="SAM" id="Phobius"/>
    </source>
</evidence>
<keyword evidence="5" id="KW-1185">Reference proteome</keyword>